<keyword evidence="2" id="KW-1185">Reference proteome</keyword>
<evidence type="ECO:0000313" key="2">
    <source>
        <dbReference type="Proteomes" id="UP000299102"/>
    </source>
</evidence>
<protein>
    <submittedName>
        <fullName evidence="1">Uncharacterized protein</fullName>
    </submittedName>
</protein>
<organism evidence="1 2">
    <name type="scientific">Eumeta variegata</name>
    <name type="common">Bagworm moth</name>
    <name type="synonym">Eumeta japonica</name>
    <dbReference type="NCBI Taxonomy" id="151549"/>
    <lineage>
        <taxon>Eukaryota</taxon>
        <taxon>Metazoa</taxon>
        <taxon>Ecdysozoa</taxon>
        <taxon>Arthropoda</taxon>
        <taxon>Hexapoda</taxon>
        <taxon>Insecta</taxon>
        <taxon>Pterygota</taxon>
        <taxon>Neoptera</taxon>
        <taxon>Endopterygota</taxon>
        <taxon>Lepidoptera</taxon>
        <taxon>Glossata</taxon>
        <taxon>Ditrysia</taxon>
        <taxon>Tineoidea</taxon>
        <taxon>Psychidae</taxon>
        <taxon>Oiketicinae</taxon>
        <taxon>Eumeta</taxon>
    </lineage>
</organism>
<comment type="caution">
    <text evidence="1">The sequence shown here is derived from an EMBL/GenBank/DDBJ whole genome shotgun (WGS) entry which is preliminary data.</text>
</comment>
<sequence>MTRATLSLPGCNSSTMVNLHCVGGKLGSTIMTTSFNFILVVGLNHLARSWMRGFITHVSSGSATTDPPTKKCPGVRTLISCGSEETPSVFSSGICSRKECFPVRCSANVKENEIIMRTPSITRDERQAPDYSENITDYLSRSHAPAAAGARAGLGDNIEGTCAEQVDGSIYSHFLTDALRNLVQNVKKERDKIQF</sequence>
<reference evidence="1 2" key="1">
    <citation type="journal article" date="2019" name="Commun. Biol.">
        <title>The bagworm genome reveals a unique fibroin gene that provides high tensile strength.</title>
        <authorList>
            <person name="Kono N."/>
            <person name="Nakamura H."/>
            <person name="Ohtoshi R."/>
            <person name="Tomita M."/>
            <person name="Numata K."/>
            <person name="Arakawa K."/>
        </authorList>
    </citation>
    <scope>NUCLEOTIDE SEQUENCE [LARGE SCALE GENOMIC DNA]</scope>
</reference>
<name>A0A4C1VVJ2_EUMVA</name>
<dbReference type="Proteomes" id="UP000299102">
    <property type="component" value="Unassembled WGS sequence"/>
</dbReference>
<gene>
    <name evidence="1" type="ORF">EVAR_29826_1</name>
</gene>
<dbReference type="EMBL" id="BGZK01000414">
    <property type="protein sequence ID" value="GBP42229.1"/>
    <property type="molecule type" value="Genomic_DNA"/>
</dbReference>
<proteinExistence type="predicted"/>
<dbReference type="AlphaFoldDB" id="A0A4C1VVJ2"/>
<evidence type="ECO:0000313" key="1">
    <source>
        <dbReference type="EMBL" id="GBP42229.1"/>
    </source>
</evidence>
<accession>A0A4C1VVJ2</accession>